<dbReference type="AlphaFoldDB" id="A0A0D2P9N5"/>
<dbReference type="EMBL" id="KN817532">
    <property type="protein sequence ID" value="KJA25316.1"/>
    <property type="molecule type" value="Genomic_DNA"/>
</dbReference>
<name>A0A0D2P9N5_HYPSF</name>
<organism evidence="2 3">
    <name type="scientific">Hypholoma sublateritium (strain FD-334 SS-4)</name>
    <dbReference type="NCBI Taxonomy" id="945553"/>
    <lineage>
        <taxon>Eukaryota</taxon>
        <taxon>Fungi</taxon>
        <taxon>Dikarya</taxon>
        <taxon>Basidiomycota</taxon>
        <taxon>Agaricomycotina</taxon>
        <taxon>Agaricomycetes</taxon>
        <taxon>Agaricomycetidae</taxon>
        <taxon>Agaricales</taxon>
        <taxon>Agaricineae</taxon>
        <taxon>Strophariaceae</taxon>
        <taxon>Hypholoma</taxon>
    </lineage>
</organism>
<dbReference type="OrthoDB" id="3065051at2759"/>
<evidence type="ECO:0000256" key="1">
    <source>
        <dbReference type="SAM" id="MobiDB-lite"/>
    </source>
</evidence>
<reference evidence="3" key="1">
    <citation type="submission" date="2014-04" db="EMBL/GenBank/DDBJ databases">
        <title>Evolutionary Origins and Diversification of the Mycorrhizal Mutualists.</title>
        <authorList>
            <consortium name="DOE Joint Genome Institute"/>
            <consortium name="Mycorrhizal Genomics Consortium"/>
            <person name="Kohler A."/>
            <person name="Kuo A."/>
            <person name="Nagy L.G."/>
            <person name="Floudas D."/>
            <person name="Copeland A."/>
            <person name="Barry K.W."/>
            <person name="Cichocki N."/>
            <person name="Veneault-Fourrey C."/>
            <person name="LaButti K."/>
            <person name="Lindquist E.A."/>
            <person name="Lipzen A."/>
            <person name="Lundell T."/>
            <person name="Morin E."/>
            <person name="Murat C."/>
            <person name="Riley R."/>
            <person name="Ohm R."/>
            <person name="Sun H."/>
            <person name="Tunlid A."/>
            <person name="Henrissat B."/>
            <person name="Grigoriev I.V."/>
            <person name="Hibbett D.S."/>
            <person name="Martin F."/>
        </authorList>
    </citation>
    <scope>NUCLEOTIDE SEQUENCE [LARGE SCALE GENOMIC DNA]</scope>
    <source>
        <strain evidence="3">FD-334 SS-4</strain>
    </source>
</reference>
<accession>A0A0D2P9N5</accession>
<dbReference type="Proteomes" id="UP000054270">
    <property type="component" value="Unassembled WGS sequence"/>
</dbReference>
<protein>
    <submittedName>
        <fullName evidence="2">Uncharacterized protein</fullName>
    </submittedName>
</protein>
<feature type="region of interest" description="Disordered" evidence="1">
    <location>
        <begin position="160"/>
        <end position="219"/>
    </location>
</feature>
<feature type="region of interest" description="Disordered" evidence="1">
    <location>
        <begin position="235"/>
        <end position="258"/>
    </location>
</feature>
<feature type="compositionally biased region" description="Basic and acidic residues" evidence="1">
    <location>
        <begin position="235"/>
        <end position="244"/>
    </location>
</feature>
<feature type="compositionally biased region" description="Low complexity" evidence="1">
    <location>
        <begin position="179"/>
        <end position="196"/>
    </location>
</feature>
<proteinExistence type="predicted"/>
<evidence type="ECO:0000313" key="3">
    <source>
        <dbReference type="Proteomes" id="UP000054270"/>
    </source>
</evidence>
<gene>
    <name evidence="2" type="ORF">HYPSUDRAFT_37814</name>
</gene>
<evidence type="ECO:0000313" key="2">
    <source>
        <dbReference type="EMBL" id="KJA25316.1"/>
    </source>
</evidence>
<sequence length="258" mass="28383">MLAKVSKRVRRRSIQEFSTSSREQWTTVVNTPPDLVRWCDFADPFPLIAPGGYARYYASVGPKIAEAPHYCPLLSQCSDNLSVRETPRQTPLFPQPPARTLGTIREASVESMTPKRPISLTVSTSAPTSLRRQHRRLLRTPSIERDFAVYGRHFLSSTASRTGAGATPPGSHSSAHLDSPTAHSRSASSDSAHSESIYTDSAHSEYPVTPSTSIDSDDEFGDNMFARVLYKDDGMDELLQRPDSRTSFSTAKSGFSDA</sequence>
<keyword evidence="3" id="KW-1185">Reference proteome</keyword>
<feature type="compositionally biased region" description="Polar residues" evidence="1">
    <location>
        <begin position="245"/>
        <end position="258"/>
    </location>
</feature>